<organism evidence="2 3">
    <name type="scientific">Marinobacter subterrani</name>
    <dbReference type="NCBI Taxonomy" id="1658765"/>
    <lineage>
        <taxon>Bacteria</taxon>
        <taxon>Pseudomonadati</taxon>
        <taxon>Pseudomonadota</taxon>
        <taxon>Gammaproteobacteria</taxon>
        <taxon>Pseudomonadales</taxon>
        <taxon>Marinobacteraceae</taxon>
        <taxon>Marinobacter</taxon>
    </lineage>
</organism>
<dbReference type="EMBL" id="LFBU01000001">
    <property type="protein sequence ID" value="KMQ74436.1"/>
    <property type="molecule type" value="Genomic_DNA"/>
</dbReference>
<evidence type="ECO:0008006" key="4">
    <source>
        <dbReference type="Google" id="ProtNLM"/>
    </source>
</evidence>
<evidence type="ECO:0000313" key="2">
    <source>
        <dbReference type="EMBL" id="KMQ74436.1"/>
    </source>
</evidence>
<reference evidence="2 3" key="1">
    <citation type="submission" date="2015-06" db="EMBL/GenBank/DDBJ databases">
        <title>Marinobacter subterrani, a genetically tractable neutrophilic iron-oxidizing strain isolated from the Soudan Iron Mine.</title>
        <authorList>
            <person name="Bonis B.M."/>
            <person name="Gralnick J.A."/>
        </authorList>
    </citation>
    <scope>NUCLEOTIDE SEQUENCE [LARGE SCALE GENOMIC DNA]</scope>
    <source>
        <strain evidence="2 3">JG233</strain>
    </source>
</reference>
<dbReference type="Proteomes" id="UP000036102">
    <property type="component" value="Unassembled WGS sequence"/>
</dbReference>
<comment type="caution">
    <text evidence="2">The sequence shown here is derived from an EMBL/GenBank/DDBJ whole genome shotgun (WGS) entry which is preliminary data.</text>
</comment>
<dbReference type="STRING" id="1658765.Msub_10619"/>
<dbReference type="AlphaFoldDB" id="A0A0J7J963"/>
<feature type="region of interest" description="Disordered" evidence="1">
    <location>
        <begin position="122"/>
        <end position="143"/>
    </location>
</feature>
<dbReference type="PATRIC" id="fig|1658765.3.peg.611"/>
<proteinExistence type="predicted"/>
<evidence type="ECO:0000256" key="1">
    <source>
        <dbReference type="SAM" id="MobiDB-lite"/>
    </source>
</evidence>
<protein>
    <recommendedName>
        <fullName evidence="4">PilZ domain-containing protein</fullName>
    </recommendedName>
</protein>
<name>A0A0J7J963_9GAMM</name>
<evidence type="ECO:0000313" key="3">
    <source>
        <dbReference type="Proteomes" id="UP000036102"/>
    </source>
</evidence>
<gene>
    <name evidence="2" type="ORF">Msub_10619</name>
</gene>
<keyword evidence="3" id="KW-1185">Reference proteome</keyword>
<sequence length="143" mass="16330">MDTEITREPEFMNEALPDLVARFRVRHGLFRKELVEATLYELDGYGCVMKTDKVFNPGDTVVLELIMDMPFDKIRAEGLSGLVTERRKHCSNFFYSIDFVELNANGSSSSAEKLRRIREVLSKKQSLKSRRSSGSSPGFRQMA</sequence>
<accession>A0A0J7J963</accession>